<name>A0A3Q7G916_SOLLC</name>
<feature type="region of interest" description="Disordered" evidence="3">
    <location>
        <begin position="190"/>
        <end position="209"/>
    </location>
</feature>
<dbReference type="Gene3D" id="1.10.10.60">
    <property type="entry name" value="Homeodomain-like"/>
    <property type="match status" value="1"/>
</dbReference>
<feature type="compositionally biased region" description="Low complexity" evidence="3">
    <location>
        <begin position="310"/>
        <end position="319"/>
    </location>
</feature>
<dbReference type="FunCoup" id="A0A3Q7G916">
    <property type="interactions" value="303"/>
</dbReference>
<dbReference type="OMA" id="TCAREYQ"/>
<dbReference type="PANTHER" id="PTHR47206">
    <property type="entry name" value="HOMEODOMAIN-LIKE SUPERFAMILY PROTEIN"/>
    <property type="match status" value="1"/>
</dbReference>
<dbReference type="SMART" id="SM00717">
    <property type="entry name" value="SANT"/>
    <property type="match status" value="1"/>
</dbReference>
<evidence type="ECO:0000256" key="1">
    <source>
        <dbReference type="ARBA" id="ARBA00004123"/>
    </source>
</evidence>
<evidence type="ECO:0000313" key="7">
    <source>
        <dbReference type="Proteomes" id="UP000004994"/>
    </source>
</evidence>
<dbReference type="Gramene" id="Solyc04g076360.3.1">
    <property type="protein sequence ID" value="Solyc04g076360.3.1"/>
    <property type="gene ID" value="Solyc04g076360.3"/>
</dbReference>
<protein>
    <submittedName>
        <fullName evidence="6">Uncharacterized protein</fullName>
    </submittedName>
</protein>
<proteinExistence type="predicted"/>
<dbReference type="AlphaFoldDB" id="A0A3Q7G916"/>
<dbReference type="InterPro" id="IPR001005">
    <property type="entry name" value="SANT/Myb"/>
</dbReference>
<evidence type="ECO:0000259" key="4">
    <source>
        <dbReference type="PROSITE" id="PS50090"/>
    </source>
</evidence>
<evidence type="ECO:0000256" key="2">
    <source>
        <dbReference type="ARBA" id="ARBA00023242"/>
    </source>
</evidence>
<dbReference type="GO" id="GO:0000976">
    <property type="term" value="F:transcription cis-regulatory region binding"/>
    <property type="evidence" value="ECO:0000318"/>
    <property type="project" value="GO_Central"/>
</dbReference>
<dbReference type="CDD" id="cd11660">
    <property type="entry name" value="SANT_TRF"/>
    <property type="match status" value="1"/>
</dbReference>
<organism evidence="6">
    <name type="scientific">Solanum lycopersicum</name>
    <name type="common">Tomato</name>
    <name type="synonym">Lycopersicon esculentum</name>
    <dbReference type="NCBI Taxonomy" id="4081"/>
    <lineage>
        <taxon>Eukaryota</taxon>
        <taxon>Viridiplantae</taxon>
        <taxon>Streptophyta</taxon>
        <taxon>Embryophyta</taxon>
        <taxon>Tracheophyta</taxon>
        <taxon>Spermatophyta</taxon>
        <taxon>Magnoliopsida</taxon>
        <taxon>eudicotyledons</taxon>
        <taxon>Gunneridae</taxon>
        <taxon>Pentapetalae</taxon>
        <taxon>asterids</taxon>
        <taxon>lamiids</taxon>
        <taxon>Solanales</taxon>
        <taxon>Solanaceae</taxon>
        <taxon>Solanoideae</taxon>
        <taxon>Solaneae</taxon>
        <taxon>Solanum</taxon>
        <taxon>Solanum subgen. Lycopersicon</taxon>
    </lineage>
</organism>
<dbReference type="Proteomes" id="UP000004994">
    <property type="component" value="Chromosome 4"/>
</dbReference>
<dbReference type="EnsemblPlants" id="Solyc04g076360.3.1">
    <property type="protein sequence ID" value="Solyc04g076360.3.1"/>
    <property type="gene ID" value="Solyc04g076360.3"/>
</dbReference>
<reference evidence="6" key="2">
    <citation type="submission" date="2019-01" db="UniProtKB">
        <authorList>
            <consortium name="EnsemblPlants"/>
        </authorList>
    </citation>
    <scope>IDENTIFICATION</scope>
    <source>
        <strain evidence="6">cv. Heinz 1706</strain>
    </source>
</reference>
<dbReference type="SUPFAM" id="SSF46689">
    <property type="entry name" value="Homeodomain-like"/>
    <property type="match status" value="1"/>
</dbReference>
<evidence type="ECO:0000259" key="5">
    <source>
        <dbReference type="PROSITE" id="PS51294"/>
    </source>
</evidence>
<dbReference type="GO" id="GO:0005634">
    <property type="term" value="C:nucleus"/>
    <property type="evidence" value="ECO:0007669"/>
    <property type="project" value="UniProtKB-SubCell"/>
</dbReference>
<sequence length="585" mass="62254">MVEKRKVNKRGFVTEDDMSTLLQRYTAFTMLTLLQEVGQVNGSKIDWNDLVKKTATGITSAREYQMVWRHLAYRKVLLDKFDDNAQPMDDDSDLEYELESFPPVSSEASTEAAAWGKVSKHKPRMVFIASGALRDSNMSNGNTVEASLTIQIPNGQTSGTVAANSLQGISAFGKKLTVPVTVQTQPMPSVSAAEGLDTSGPATANLPRRRRKAWTGAEDMELITAVQKYGEGNWANILKTDFKGDRTASQLSQRWATIRKQHVMMVGNGSHLSEAQLAARHAVSMAFRDNVRAACPISPNGCGIVSAGTNSGSGPSNSSHFAAADVASAGPQPKHQQDLVPSKPIIPKIPLPKPAINPDLMVKTAAMAASSRVATHSGTAASLQKAALSKKGVHIMPGGTPAVKSSVPGSFNGLPSNVHFMRTGLVSRPAGPSNAPQSGTQQLHAPRTQQLQAPRSVSPAVQPKPTTVPSRTNASSGVRSAPSSYPTTVLDVKSKAAVSQENQIAVLSNTRGEKTQVIQAASLANTPQQQVPKDQNFGDLLSGKVEGQTSVLCDTVKKLGGESKASRIWVQEKLTPSQETTSNKK</sequence>
<reference evidence="6" key="1">
    <citation type="journal article" date="2012" name="Nature">
        <title>The tomato genome sequence provides insights into fleshy fruit evolution.</title>
        <authorList>
            <consortium name="Tomato Genome Consortium"/>
        </authorList>
    </citation>
    <scope>NUCLEOTIDE SEQUENCE [LARGE SCALE GENOMIC DNA]</scope>
    <source>
        <strain evidence="6">cv. Heinz 1706</strain>
    </source>
</reference>
<evidence type="ECO:0000256" key="3">
    <source>
        <dbReference type="SAM" id="MobiDB-lite"/>
    </source>
</evidence>
<feature type="region of interest" description="Disordered" evidence="3">
    <location>
        <begin position="310"/>
        <end position="345"/>
    </location>
</feature>
<dbReference type="InParanoid" id="A0A3Q7G916"/>
<dbReference type="InterPro" id="IPR009057">
    <property type="entry name" value="Homeodomain-like_sf"/>
</dbReference>
<feature type="compositionally biased region" description="Polar residues" evidence="3">
    <location>
        <begin position="434"/>
        <end position="455"/>
    </location>
</feature>
<keyword evidence="7" id="KW-1185">Reference proteome</keyword>
<dbReference type="GO" id="GO:0010597">
    <property type="term" value="P:green leaf volatile biosynthetic process"/>
    <property type="evidence" value="ECO:0007669"/>
    <property type="project" value="UniProtKB-ARBA"/>
</dbReference>
<accession>A0A3Q7G916</accession>
<feature type="compositionally biased region" description="Polar residues" evidence="3">
    <location>
        <begin position="464"/>
        <end position="487"/>
    </location>
</feature>
<dbReference type="PaxDb" id="4081-Solyc04g076360.2.1"/>
<feature type="domain" description="Myb-like" evidence="4">
    <location>
        <begin position="206"/>
        <end position="259"/>
    </location>
</feature>
<keyword evidence="2" id="KW-0539">Nucleus</keyword>
<dbReference type="PROSITE" id="PS50090">
    <property type="entry name" value="MYB_LIKE"/>
    <property type="match status" value="1"/>
</dbReference>
<dbReference type="PROSITE" id="PS51294">
    <property type="entry name" value="HTH_MYB"/>
    <property type="match status" value="1"/>
</dbReference>
<feature type="region of interest" description="Disordered" evidence="3">
    <location>
        <begin position="424"/>
        <end position="487"/>
    </location>
</feature>
<dbReference type="PANTHER" id="PTHR47206:SF1">
    <property type="entry name" value="HOMEODOMAIN-LIKE SUPERFAMILY PROTEIN"/>
    <property type="match status" value="1"/>
</dbReference>
<feature type="domain" description="HTH myb-type" evidence="5">
    <location>
        <begin position="206"/>
        <end position="263"/>
    </location>
</feature>
<comment type="subcellular location">
    <subcellularLocation>
        <location evidence="1">Nucleus</location>
    </subcellularLocation>
</comment>
<dbReference type="InterPro" id="IPR017930">
    <property type="entry name" value="Myb_dom"/>
</dbReference>
<dbReference type="Pfam" id="PF00249">
    <property type="entry name" value="Myb_DNA-binding"/>
    <property type="match status" value="1"/>
</dbReference>
<evidence type="ECO:0000313" key="6">
    <source>
        <dbReference type="EnsemblPlants" id="Solyc04g076360.3.1"/>
    </source>
</evidence>